<keyword evidence="9" id="KW-1185">Reference proteome</keyword>
<protein>
    <recommendedName>
        <fullName evidence="7">Major facilitator superfamily (MFS) profile domain-containing protein</fullName>
    </recommendedName>
</protein>
<proteinExistence type="predicted"/>
<feature type="transmembrane region" description="Helical" evidence="6">
    <location>
        <begin position="336"/>
        <end position="355"/>
    </location>
</feature>
<organism evidence="8 9">
    <name type="scientific">Stereocaulon virgatum</name>
    <dbReference type="NCBI Taxonomy" id="373712"/>
    <lineage>
        <taxon>Eukaryota</taxon>
        <taxon>Fungi</taxon>
        <taxon>Dikarya</taxon>
        <taxon>Ascomycota</taxon>
        <taxon>Pezizomycotina</taxon>
        <taxon>Lecanoromycetes</taxon>
        <taxon>OSLEUM clade</taxon>
        <taxon>Lecanoromycetidae</taxon>
        <taxon>Lecanorales</taxon>
        <taxon>Lecanorineae</taxon>
        <taxon>Stereocaulaceae</taxon>
        <taxon>Stereocaulon</taxon>
    </lineage>
</organism>
<evidence type="ECO:0000256" key="5">
    <source>
        <dbReference type="ARBA" id="ARBA00023136"/>
    </source>
</evidence>
<evidence type="ECO:0000259" key="7">
    <source>
        <dbReference type="PROSITE" id="PS50850"/>
    </source>
</evidence>
<dbReference type="InterPro" id="IPR005829">
    <property type="entry name" value="Sugar_transporter_CS"/>
</dbReference>
<keyword evidence="3 6" id="KW-0812">Transmembrane</keyword>
<comment type="subcellular location">
    <subcellularLocation>
        <location evidence="1">Membrane</location>
        <topology evidence="1">Multi-pass membrane protein</topology>
    </subcellularLocation>
</comment>
<feature type="transmembrane region" description="Helical" evidence="6">
    <location>
        <begin position="441"/>
        <end position="463"/>
    </location>
</feature>
<dbReference type="PROSITE" id="PS50850">
    <property type="entry name" value="MFS"/>
    <property type="match status" value="1"/>
</dbReference>
<sequence length="470" mass="50583">MAADLEQPVAGALPVKRTFLLIGTIVIAEPLAATILFPFIYMMISDFGTVQERYVGFWAGLITSAFFVPQMLMATLLGMISDRLGRKPVLIIGLLGSALCVFLFGLSRSLSWAILSRALCGLFNANAGVSRTAIGELAHNRGLNQGRAFSLFGFCNSIGYVIGPLIGGYLAKPAQKFSWIQSGNLFDQYPYLLPCVVSSLYSIIVSVIAILLLDETNQGISYPTLTGSTVSEETPSEALAEQDPLLTRLKVAAARIGPRNSTWYCIIGVGCVSLHAIIFDEIYPIFAASAGDHGLQFTSKDIATSLSVMGPIIFVAQLVLYPFLNDRFSSLGLWRTSAAVLAVVYPLFSLLPHISENHQGSSRIVQWVILLVLLAIRFTANVVAYTSISVLLNQVVAPEKRGTIMGLGQTAISLGRAFGPALGGTIWSWSLGNGLPPPFDFHLLYVIELLLALAQVISSLGLAKSQSVYL</sequence>
<evidence type="ECO:0000256" key="2">
    <source>
        <dbReference type="ARBA" id="ARBA00022448"/>
    </source>
</evidence>
<feature type="transmembrane region" description="Helical" evidence="6">
    <location>
        <begin position="89"/>
        <end position="106"/>
    </location>
</feature>
<evidence type="ECO:0000256" key="6">
    <source>
        <dbReference type="SAM" id="Phobius"/>
    </source>
</evidence>
<keyword evidence="5 6" id="KW-0472">Membrane</keyword>
<dbReference type="EMBL" id="JBEFKJ010000024">
    <property type="protein sequence ID" value="KAL2039735.1"/>
    <property type="molecule type" value="Genomic_DNA"/>
</dbReference>
<dbReference type="Pfam" id="PF07690">
    <property type="entry name" value="MFS_1"/>
    <property type="match status" value="1"/>
</dbReference>
<feature type="transmembrane region" description="Helical" evidence="6">
    <location>
        <begin position="20"/>
        <end position="44"/>
    </location>
</feature>
<feature type="domain" description="Major facilitator superfamily (MFS) profile" evidence="7">
    <location>
        <begin position="18"/>
        <end position="466"/>
    </location>
</feature>
<gene>
    <name evidence="8" type="ORF">N7G274_007594</name>
</gene>
<dbReference type="InterPro" id="IPR020846">
    <property type="entry name" value="MFS_dom"/>
</dbReference>
<dbReference type="PANTHER" id="PTHR23504:SF15">
    <property type="entry name" value="MAJOR FACILITATOR SUPERFAMILY (MFS) PROFILE DOMAIN-CONTAINING PROTEIN"/>
    <property type="match status" value="1"/>
</dbReference>
<evidence type="ECO:0000256" key="3">
    <source>
        <dbReference type="ARBA" id="ARBA00022692"/>
    </source>
</evidence>
<reference evidence="8 9" key="1">
    <citation type="submission" date="2024-09" db="EMBL/GenBank/DDBJ databases">
        <title>Rethinking Asexuality: The Enigmatic Case of Functional Sexual Genes in Lepraria (Stereocaulaceae).</title>
        <authorList>
            <person name="Doellman M."/>
            <person name="Sun Y."/>
            <person name="Barcenas-Pena A."/>
            <person name="Lumbsch H.T."/>
            <person name="Grewe F."/>
        </authorList>
    </citation>
    <scope>NUCLEOTIDE SEQUENCE [LARGE SCALE GENOMIC DNA]</scope>
    <source>
        <strain evidence="8 9">Mercado 3170</strain>
    </source>
</reference>
<feature type="transmembrane region" description="Helical" evidence="6">
    <location>
        <begin position="191"/>
        <end position="213"/>
    </location>
</feature>
<dbReference type="InterPro" id="IPR036259">
    <property type="entry name" value="MFS_trans_sf"/>
</dbReference>
<dbReference type="Proteomes" id="UP001590950">
    <property type="component" value="Unassembled WGS sequence"/>
</dbReference>
<dbReference type="PANTHER" id="PTHR23504">
    <property type="entry name" value="MAJOR FACILITATOR SUPERFAMILY DOMAIN-CONTAINING PROTEIN 10"/>
    <property type="match status" value="1"/>
</dbReference>
<comment type="caution">
    <text evidence="8">The sequence shown here is derived from an EMBL/GenBank/DDBJ whole genome shotgun (WGS) entry which is preliminary data.</text>
</comment>
<evidence type="ECO:0000313" key="9">
    <source>
        <dbReference type="Proteomes" id="UP001590950"/>
    </source>
</evidence>
<dbReference type="PRINTS" id="PR01035">
    <property type="entry name" value="TCRTETA"/>
</dbReference>
<dbReference type="InterPro" id="IPR011701">
    <property type="entry name" value="MFS"/>
</dbReference>
<feature type="transmembrane region" description="Helical" evidence="6">
    <location>
        <begin position="404"/>
        <end position="429"/>
    </location>
</feature>
<accession>A0ABR4A3U0</accession>
<evidence type="ECO:0000256" key="1">
    <source>
        <dbReference type="ARBA" id="ARBA00004141"/>
    </source>
</evidence>
<feature type="transmembrane region" description="Helical" evidence="6">
    <location>
        <begin position="263"/>
        <end position="286"/>
    </location>
</feature>
<dbReference type="PROSITE" id="PS00216">
    <property type="entry name" value="SUGAR_TRANSPORT_1"/>
    <property type="match status" value="1"/>
</dbReference>
<feature type="transmembrane region" description="Helical" evidence="6">
    <location>
        <begin position="367"/>
        <end position="392"/>
    </location>
</feature>
<dbReference type="Gene3D" id="1.20.1250.20">
    <property type="entry name" value="MFS general substrate transporter like domains"/>
    <property type="match status" value="1"/>
</dbReference>
<evidence type="ECO:0000313" key="8">
    <source>
        <dbReference type="EMBL" id="KAL2039735.1"/>
    </source>
</evidence>
<feature type="transmembrane region" description="Helical" evidence="6">
    <location>
        <begin position="149"/>
        <end position="171"/>
    </location>
</feature>
<dbReference type="CDD" id="cd17330">
    <property type="entry name" value="MFS_SLC46_TetA_like"/>
    <property type="match status" value="1"/>
</dbReference>
<keyword evidence="4 6" id="KW-1133">Transmembrane helix</keyword>
<keyword evidence="2" id="KW-0813">Transport</keyword>
<feature type="transmembrane region" description="Helical" evidence="6">
    <location>
        <begin position="306"/>
        <end position="324"/>
    </location>
</feature>
<dbReference type="InterPro" id="IPR001958">
    <property type="entry name" value="Tet-R_TetA/multi-R_MdtG-like"/>
</dbReference>
<name>A0ABR4A3U0_9LECA</name>
<dbReference type="SUPFAM" id="SSF103473">
    <property type="entry name" value="MFS general substrate transporter"/>
    <property type="match status" value="1"/>
</dbReference>
<feature type="transmembrane region" description="Helical" evidence="6">
    <location>
        <begin position="56"/>
        <end position="77"/>
    </location>
</feature>
<evidence type="ECO:0000256" key="4">
    <source>
        <dbReference type="ARBA" id="ARBA00022989"/>
    </source>
</evidence>